<protein>
    <submittedName>
        <fullName evidence="1">Uncharacterized protein</fullName>
    </submittedName>
</protein>
<sequence>NGDVFRISGFGWTAGPQNIGFRLISLKKTRSTHCSKTPLCIALPCIHKDPYVNRSTQHSLPMPSLSIPKLPEPCSWCMLGVDDHVQAETS</sequence>
<gene>
    <name evidence="1" type="ORF">ADUPG1_004443</name>
</gene>
<proteinExistence type="predicted"/>
<dbReference type="EMBL" id="BQXS01006609">
    <property type="protein sequence ID" value="GKT20966.1"/>
    <property type="molecule type" value="Genomic_DNA"/>
</dbReference>
<accession>A0ABQ5JXB7</accession>
<comment type="caution">
    <text evidence="1">The sequence shown here is derived from an EMBL/GenBank/DDBJ whole genome shotgun (WGS) entry which is preliminary data.</text>
</comment>
<evidence type="ECO:0000313" key="1">
    <source>
        <dbReference type="EMBL" id="GKT20966.1"/>
    </source>
</evidence>
<dbReference type="Proteomes" id="UP001057375">
    <property type="component" value="Unassembled WGS sequence"/>
</dbReference>
<name>A0ABQ5JXB7_9EUKA</name>
<organism evidence="1 2">
    <name type="scientific">Aduncisulcus paluster</name>
    <dbReference type="NCBI Taxonomy" id="2918883"/>
    <lineage>
        <taxon>Eukaryota</taxon>
        <taxon>Metamonada</taxon>
        <taxon>Carpediemonas-like organisms</taxon>
        <taxon>Aduncisulcus</taxon>
    </lineage>
</organism>
<reference evidence="1" key="1">
    <citation type="submission" date="2022-03" db="EMBL/GenBank/DDBJ databases">
        <title>Draft genome sequence of Aduncisulcus paluster, a free-living microaerophilic Fornicata.</title>
        <authorList>
            <person name="Yuyama I."/>
            <person name="Kume K."/>
            <person name="Tamura T."/>
            <person name="Inagaki Y."/>
            <person name="Hashimoto T."/>
        </authorList>
    </citation>
    <scope>NUCLEOTIDE SEQUENCE</scope>
    <source>
        <strain evidence="1">NY0171</strain>
    </source>
</reference>
<feature type="non-terminal residue" evidence="1">
    <location>
        <position position="1"/>
    </location>
</feature>
<evidence type="ECO:0000313" key="2">
    <source>
        <dbReference type="Proteomes" id="UP001057375"/>
    </source>
</evidence>
<keyword evidence="2" id="KW-1185">Reference proteome</keyword>